<keyword evidence="7" id="KW-0732">Signal</keyword>
<evidence type="ECO:0000313" key="10">
    <source>
        <dbReference type="Proteomes" id="UP000694559"/>
    </source>
</evidence>
<accession>A0A8C6X343</accession>
<evidence type="ECO:0000256" key="3">
    <source>
        <dbReference type="ARBA" id="ARBA00022525"/>
    </source>
</evidence>
<evidence type="ECO:0000256" key="7">
    <source>
        <dbReference type="SAM" id="SignalP"/>
    </source>
</evidence>
<dbReference type="InterPro" id="IPR016338">
    <property type="entry name" value="PLipase_A2-inh_b-type"/>
</dbReference>
<proteinExistence type="inferred from homology"/>
<comment type="similarity">
    <text evidence="2">Belongs to the CNF-like-inhibitor family.</text>
</comment>
<comment type="subcellular location">
    <subcellularLocation>
        <location evidence="1">Secreted</location>
    </subcellularLocation>
</comment>
<keyword evidence="5 6" id="KW-1015">Disulfide bond</keyword>
<feature type="disulfide bond" evidence="6">
    <location>
        <begin position="118"/>
        <end position="143"/>
    </location>
</feature>
<dbReference type="OrthoDB" id="9050086at2759"/>
<feature type="disulfide bond" evidence="6">
    <location>
        <begin position="95"/>
        <end position="100"/>
    </location>
</feature>
<dbReference type="Pfam" id="PF00021">
    <property type="entry name" value="UPAR_LY6"/>
    <property type="match status" value="1"/>
</dbReference>
<dbReference type="InterPro" id="IPR016054">
    <property type="entry name" value="LY6_UPA_recep-like"/>
</dbReference>
<dbReference type="SUPFAM" id="SSF57302">
    <property type="entry name" value="Snake toxin-like"/>
    <property type="match status" value="1"/>
</dbReference>
<name>A0A8C6X343_NAJNA</name>
<evidence type="ECO:0000256" key="5">
    <source>
        <dbReference type="ARBA" id="ARBA00023157"/>
    </source>
</evidence>
<dbReference type="GO" id="GO:0005576">
    <property type="term" value="C:extracellular region"/>
    <property type="evidence" value="ECO:0007669"/>
    <property type="project" value="UniProtKB-SubCell"/>
</dbReference>
<evidence type="ECO:0000313" key="9">
    <source>
        <dbReference type="Ensembl" id="ENSNNAP00000005376.1"/>
    </source>
</evidence>
<sequence>MKSLQIVCLLFILVARGSCHSCEICHNVGKSCEGSVEPCTSPEDQCGTVVLEFSPAPVSFRSIHKNCFSSSLCKLGSFDVNVGQNTYVRGRIQCCDEERCEEPQFPGHCVSHPNGYYCPGIFGVFSLDSSANEAVCKGTETKCINIAGYRKEMYPGDIAYNIKGCISSCPELSLSNRTHEIDRNELIKVECTDAVKIPPSECQSSGI</sequence>
<dbReference type="GeneTree" id="ENSGT01000000220941"/>
<evidence type="ECO:0000256" key="4">
    <source>
        <dbReference type="ARBA" id="ARBA00023005"/>
    </source>
</evidence>
<dbReference type="Proteomes" id="UP000694559">
    <property type="component" value="Unplaced"/>
</dbReference>
<evidence type="ECO:0000256" key="2">
    <source>
        <dbReference type="ARBA" id="ARBA00006570"/>
    </source>
</evidence>
<dbReference type="Pfam" id="PF02988">
    <property type="entry name" value="PLA2_inh"/>
    <property type="match status" value="1"/>
</dbReference>
<feature type="signal peptide" evidence="7">
    <location>
        <begin position="1"/>
        <end position="19"/>
    </location>
</feature>
<evidence type="ECO:0000259" key="8">
    <source>
        <dbReference type="SMART" id="SM00134"/>
    </source>
</evidence>
<feature type="disulfide bond" evidence="6">
    <location>
        <begin position="25"/>
        <end position="32"/>
    </location>
</feature>
<evidence type="ECO:0000256" key="1">
    <source>
        <dbReference type="ARBA" id="ARBA00004613"/>
    </source>
</evidence>
<feature type="disulfide bond" evidence="6">
    <location>
        <begin position="169"/>
        <end position="191"/>
    </location>
</feature>
<keyword evidence="3" id="KW-0964">Secreted</keyword>
<feature type="disulfide bond" evidence="6">
    <location>
        <begin position="39"/>
        <end position="67"/>
    </location>
</feature>
<feature type="domain" description="UPAR/Ly6" evidence="8">
    <location>
        <begin position="20"/>
        <end position="115"/>
    </location>
</feature>
<reference evidence="9" key="1">
    <citation type="submission" date="2025-08" db="UniProtKB">
        <authorList>
            <consortium name="Ensembl"/>
        </authorList>
    </citation>
    <scope>IDENTIFICATION</scope>
</reference>
<feature type="chain" id="PRO_5034533164" description="UPAR/Ly6 domain-containing protein" evidence="7">
    <location>
        <begin position="20"/>
        <end position="207"/>
    </location>
</feature>
<dbReference type="GO" id="GO:0019834">
    <property type="term" value="F:phospholipase A2 inhibitor activity"/>
    <property type="evidence" value="ECO:0007669"/>
    <property type="project" value="UniProtKB-KW"/>
</dbReference>
<evidence type="ECO:0000256" key="6">
    <source>
        <dbReference type="PIRSR" id="PIRSR002023-50"/>
    </source>
</evidence>
<dbReference type="PANTHER" id="PTHR20914">
    <property type="entry name" value="LY6/PLAUR DOMAIN-CONTAINING PROTEIN 8"/>
    <property type="match status" value="1"/>
</dbReference>
<dbReference type="OMA" id="YPGDIAY"/>
<feature type="disulfide bond" evidence="6">
    <location>
        <begin position="73"/>
        <end position="94"/>
    </location>
</feature>
<keyword evidence="4" id="KW-0593">Phospholipase A2 inhibitor</keyword>
<keyword evidence="10" id="KW-1185">Reference proteome</keyword>
<dbReference type="InterPro" id="IPR050918">
    <property type="entry name" value="CNF-like_PLA2_Inhibitor"/>
</dbReference>
<dbReference type="AlphaFoldDB" id="A0A8C6X343"/>
<feature type="disulfide bond" evidence="6">
    <location>
        <begin position="136"/>
        <end position="165"/>
    </location>
</feature>
<organism evidence="9 10">
    <name type="scientific">Naja naja</name>
    <name type="common">Indian cobra</name>
    <dbReference type="NCBI Taxonomy" id="35670"/>
    <lineage>
        <taxon>Eukaryota</taxon>
        <taxon>Metazoa</taxon>
        <taxon>Chordata</taxon>
        <taxon>Craniata</taxon>
        <taxon>Vertebrata</taxon>
        <taxon>Euteleostomi</taxon>
        <taxon>Lepidosauria</taxon>
        <taxon>Squamata</taxon>
        <taxon>Bifurcata</taxon>
        <taxon>Unidentata</taxon>
        <taxon>Episquamata</taxon>
        <taxon>Toxicofera</taxon>
        <taxon>Serpentes</taxon>
        <taxon>Colubroidea</taxon>
        <taxon>Elapidae</taxon>
        <taxon>Elapinae</taxon>
        <taxon>Naja</taxon>
    </lineage>
</organism>
<reference evidence="9" key="2">
    <citation type="submission" date="2025-09" db="UniProtKB">
        <authorList>
            <consortium name="Ensembl"/>
        </authorList>
    </citation>
    <scope>IDENTIFICATION</scope>
</reference>
<dbReference type="PIRSF" id="PIRSF002023">
    <property type="entry name" value="PLA2_inhib_alpha/gamma"/>
    <property type="match status" value="1"/>
</dbReference>
<dbReference type="CDD" id="cd23629">
    <property type="entry name" value="TFP_LU_ECD_PLIGA"/>
    <property type="match status" value="1"/>
</dbReference>
<feature type="disulfide bond" evidence="6">
    <location>
        <begin position="22"/>
        <end position="46"/>
    </location>
</feature>
<dbReference type="InterPro" id="IPR045860">
    <property type="entry name" value="Snake_toxin-like_sf"/>
</dbReference>
<dbReference type="SMART" id="SM00134">
    <property type="entry name" value="LU"/>
    <property type="match status" value="1"/>
</dbReference>
<dbReference type="Ensembl" id="ENSNNAT00000005614.1">
    <property type="protein sequence ID" value="ENSNNAP00000005376.1"/>
    <property type="gene ID" value="ENSNNAG00000003609.1"/>
</dbReference>
<dbReference type="InterPro" id="IPR004126">
    <property type="entry name" value="PLipase_A2_inh_N"/>
</dbReference>
<protein>
    <recommendedName>
        <fullName evidence="8">UPAR/Ly6 domain-containing protein</fullName>
    </recommendedName>
</protein>
<dbReference type="PANTHER" id="PTHR20914:SF30">
    <property type="entry name" value="LY6_PLAUR DOMAIN CONTAINING 9"/>
    <property type="match status" value="1"/>
</dbReference>